<evidence type="ECO:0000256" key="14">
    <source>
        <dbReference type="SAM" id="MobiDB-lite"/>
    </source>
</evidence>
<dbReference type="RefSeq" id="WP_006552933.1">
    <property type="nucleotide sequence ID" value="NZ_CP132970.1"/>
</dbReference>
<dbReference type="EC" id="1.17.4.1" evidence="3 13"/>
<dbReference type="GO" id="GO:0000166">
    <property type="term" value="F:nucleotide binding"/>
    <property type="evidence" value="ECO:0007669"/>
    <property type="project" value="UniProtKB-KW"/>
</dbReference>
<dbReference type="KEGG" id="rhox:RBB84_15055"/>
<evidence type="ECO:0000256" key="5">
    <source>
        <dbReference type="ARBA" id="ARBA00022628"/>
    </source>
</evidence>
<dbReference type="SUPFAM" id="SSF51998">
    <property type="entry name" value="PFL-like glycyl radical enzymes"/>
    <property type="match status" value="1"/>
</dbReference>
<keyword evidence="5 13" id="KW-0846">Cobalamin</keyword>
<evidence type="ECO:0000256" key="3">
    <source>
        <dbReference type="ARBA" id="ARBA00012274"/>
    </source>
</evidence>
<evidence type="ECO:0000256" key="8">
    <source>
        <dbReference type="ARBA" id="ARBA00023002"/>
    </source>
</evidence>
<dbReference type="InterPro" id="IPR050862">
    <property type="entry name" value="RdRp_reductase_class-2"/>
</dbReference>
<dbReference type="GO" id="GO:0071897">
    <property type="term" value="P:DNA biosynthetic process"/>
    <property type="evidence" value="ECO:0007669"/>
    <property type="project" value="UniProtKB-KW"/>
</dbReference>
<dbReference type="PANTHER" id="PTHR43371">
    <property type="entry name" value="VITAMIN B12-DEPENDENT RIBONUCLEOTIDE REDUCTASE"/>
    <property type="match status" value="1"/>
</dbReference>
<organism evidence="18">
    <name type="scientific">Rhodococcus sp. D-6</name>
    <dbReference type="NCBI Taxonomy" id="1387842"/>
    <lineage>
        <taxon>Bacteria</taxon>
        <taxon>Bacillati</taxon>
        <taxon>Actinomycetota</taxon>
        <taxon>Actinomycetes</taxon>
        <taxon>Mycobacteriales</taxon>
        <taxon>Nocardiaceae</taxon>
        <taxon>Rhodococcus</taxon>
    </lineage>
</organism>
<evidence type="ECO:0000256" key="12">
    <source>
        <dbReference type="ARBA" id="ARBA00047754"/>
    </source>
</evidence>
<dbReference type="GO" id="GO:0004748">
    <property type="term" value="F:ribonucleoside-diphosphate reductase activity, thioredoxin disulfide as acceptor"/>
    <property type="evidence" value="ECO:0007669"/>
    <property type="project" value="UniProtKB-EC"/>
</dbReference>
<evidence type="ECO:0000256" key="7">
    <source>
        <dbReference type="ARBA" id="ARBA00022741"/>
    </source>
</evidence>
<feature type="domain" description="TSCPD" evidence="17">
    <location>
        <begin position="723"/>
        <end position="826"/>
    </location>
</feature>
<comment type="function">
    <text evidence="11 13">Catalyzes the reduction of ribonucleotides to deoxyribonucleotides. May function to provide a pool of deoxyribonucleotide precursors for DNA repair during oxygen limitation and/or for immediate growth after restoration of oxygen.</text>
</comment>
<evidence type="ECO:0000256" key="6">
    <source>
        <dbReference type="ARBA" id="ARBA00022634"/>
    </source>
</evidence>
<evidence type="ECO:0000256" key="11">
    <source>
        <dbReference type="ARBA" id="ARBA00025437"/>
    </source>
</evidence>
<comment type="catalytic activity">
    <reaction evidence="12 13">
        <text>a 2'-deoxyribonucleoside 5'-diphosphate + [thioredoxin]-disulfide + H2O = a ribonucleoside 5'-diphosphate + [thioredoxin]-dithiol</text>
        <dbReference type="Rhea" id="RHEA:23252"/>
        <dbReference type="Rhea" id="RHEA-COMP:10698"/>
        <dbReference type="Rhea" id="RHEA-COMP:10700"/>
        <dbReference type="ChEBI" id="CHEBI:15377"/>
        <dbReference type="ChEBI" id="CHEBI:29950"/>
        <dbReference type="ChEBI" id="CHEBI:50058"/>
        <dbReference type="ChEBI" id="CHEBI:57930"/>
        <dbReference type="ChEBI" id="CHEBI:73316"/>
        <dbReference type="EC" id="1.17.4.1"/>
    </reaction>
</comment>
<dbReference type="CDD" id="cd02888">
    <property type="entry name" value="RNR_II_dimer"/>
    <property type="match status" value="1"/>
</dbReference>
<dbReference type="Pfam" id="PF02867">
    <property type="entry name" value="Ribonuc_red_lgC"/>
    <property type="match status" value="1"/>
</dbReference>
<reference evidence="18" key="1">
    <citation type="submission" date="2023-08" db="EMBL/GenBank/DDBJ databases">
        <title>The novel hydrolase IpcH responsible for the initial isoprocarb degradation step in Rhodococcus sp. D-6.</title>
        <authorList>
            <person name="Zhu Q."/>
        </authorList>
    </citation>
    <scope>NUCLEOTIDE SEQUENCE</scope>
    <source>
        <strain evidence="18">D-6</strain>
    </source>
</reference>
<dbReference type="PANTHER" id="PTHR43371:SF1">
    <property type="entry name" value="RIBONUCLEOSIDE-DIPHOSPHATE REDUCTASE"/>
    <property type="match status" value="1"/>
</dbReference>
<dbReference type="GeneID" id="29939658"/>
<keyword evidence="6 13" id="KW-0237">DNA synthesis</keyword>
<dbReference type="PRINTS" id="PR01183">
    <property type="entry name" value="RIBORDTASEM1"/>
</dbReference>
<evidence type="ECO:0000259" key="16">
    <source>
        <dbReference type="Pfam" id="PF08471"/>
    </source>
</evidence>
<dbReference type="NCBIfam" id="TIGR02504">
    <property type="entry name" value="NrdJ_Z"/>
    <property type="match status" value="1"/>
</dbReference>
<evidence type="ECO:0000313" key="18">
    <source>
        <dbReference type="EMBL" id="XBW02633.1"/>
    </source>
</evidence>
<comment type="similarity">
    <text evidence="2 13">Belongs to the ribonucleoside diphosphate reductase class-2 family.</text>
</comment>
<protein>
    <recommendedName>
        <fullName evidence="4 13">Vitamin B12-dependent ribonucleotide reductase</fullName>
        <ecNumber evidence="3 13">1.17.4.1</ecNumber>
    </recommendedName>
</protein>
<name>A0AAU7URQ4_9NOCA</name>
<dbReference type="InterPro" id="IPR000788">
    <property type="entry name" value="RNR_lg_C"/>
</dbReference>
<evidence type="ECO:0000259" key="15">
    <source>
        <dbReference type="Pfam" id="PF02867"/>
    </source>
</evidence>
<keyword evidence="10 13" id="KW-0170">Cobalt</keyword>
<dbReference type="Pfam" id="PF08471">
    <property type="entry name" value="Ribonuc_red_2_N"/>
    <property type="match status" value="1"/>
</dbReference>
<sequence length="927" mass="99496">MSSTRPHSSPKSASDAAAAAVRGDVRYFTTPGVDPAEAVEWQRRDARIVHHGTGRVVFEQTDVEFPAFWSQNATDIVTQKYFRGQLGHPDREHSLRDVIARIVDTITAWGHTDGHLDDPEAFAAELTYLLIHQRASFNSPVWFNIGVPNTPQQASACFILSVDDSIDSILEWYRQEAVIFKGGSGAGVNLSRIRSSAEPLTGGGSASGPVSFMRGADASAGTIKSGGKTRRAAKMVILDVDHPDIEEFVDCKAIEERKARVLAEAGFDMGLDGTDIHSVQYQNANNSVRVTDEFMHAVVADAEWPLRTVTTGETVRTVRARELLQRTAAATWECADPGIQYDTTINAWHTASATGRINASNPCSEYMHLDDSACNLASLNLLTFLREDGTFDVDGFRHSVAVMLTAQEILVGRADYPTERIGETSRRFRQLGLGYANLGALLMASGLPYDSEAGRATAAAITALMTGHAYAVSADMARRLGPFDGFDENRAPMLDVLGKHRGALDDIDADLAPADVLDAARQAWDRAVADGSAHGVRNSQVSVLAPTGTIGLAMDCDTTGIEPDLALVKTKKLVGGGSLTIVNRSVPRALSRLGYSPSEVADIVAHLDLHHDLAGAPHVRDEHAPVFATSMGDNVISPRGHVAMMAAVQPFLSGAISKTVNLPESATVDDIADMYVDAWRLGVKALAIYRDNCKLGQPLSTASRPAVAEAAPSTAPRRERLPRTRTSRTFEFRVADCKGFVTIGEYDDGRPGEMFLRVSKQGSTLAGIMDAFSMSVSYGLQYGVPLRTFVRAFTSTRFEPAGITDDPDLRIATSILDYIFRRLAIDYLEPDERAELGILTGAERSVPDTPTLTPYTSTPPVREPDPPATAPRGTHSTSSASTSSPGGLAAPSPSNPDAPYCMQCGVKMQRAGSCHACPSCGNTSGCS</sequence>
<dbReference type="InterPro" id="IPR024434">
    <property type="entry name" value="TSCPD_dom"/>
</dbReference>
<keyword evidence="8 13" id="KW-0560">Oxidoreductase</keyword>
<evidence type="ECO:0000256" key="13">
    <source>
        <dbReference type="RuleBase" id="RU364064"/>
    </source>
</evidence>
<evidence type="ECO:0000256" key="10">
    <source>
        <dbReference type="ARBA" id="ARBA00023285"/>
    </source>
</evidence>
<feature type="region of interest" description="Disordered" evidence="14">
    <location>
        <begin position="839"/>
        <end position="894"/>
    </location>
</feature>
<evidence type="ECO:0000256" key="2">
    <source>
        <dbReference type="ARBA" id="ARBA00007405"/>
    </source>
</evidence>
<comment type="cofactor">
    <cofactor evidence="1 13">
        <name>adenosylcob(III)alamin</name>
        <dbReference type="ChEBI" id="CHEBI:18408"/>
    </cofactor>
</comment>
<dbReference type="Gene3D" id="3.20.70.20">
    <property type="match status" value="1"/>
</dbReference>
<keyword evidence="9" id="KW-1015">Disulfide bond</keyword>
<feature type="domain" description="Ribonucleotide reductase large subunit C-terminal" evidence="15">
    <location>
        <begin position="155"/>
        <end position="689"/>
    </location>
</feature>
<dbReference type="GO" id="GO:0031419">
    <property type="term" value="F:cobalamin binding"/>
    <property type="evidence" value="ECO:0007669"/>
    <property type="project" value="UniProtKB-KW"/>
</dbReference>
<dbReference type="NCBIfam" id="NF005122">
    <property type="entry name" value="PRK06556.1"/>
    <property type="match status" value="1"/>
</dbReference>
<feature type="compositionally biased region" description="Low complexity" evidence="14">
    <location>
        <begin position="873"/>
        <end position="892"/>
    </location>
</feature>
<gene>
    <name evidence="18" type="ORF">RBB84_15055</name>
</gene>
<proteinExistence type="inferred from homology"/>
<evidence type="ECO:0000256" key="1">
    <source>
        <dbReference type="ARBA" id="ARBA00001922"/>
    </source>
</evidence>
<keyword evidence="7 13" id="KW-0547">Nucleotide-binding</keyword>
<dbReference type="Pfam" id="PF12637">
    <property type="entry name" value="TSCPD"/>
    <property type="match status" value="1"/>
</dbReference>
<accession>A0AAU7URQ4</accession>
<feature type="compositionally biased region" description="Low complexity" evidence="14">
    <location>
        <begin position="847"/>
        <end position="860"/>
    </location>
</feature>
<evidence type="ECO:0000256" key="9">
    <source>
        <dbReference type="ARBA" id="ARBA00023157"/>
    </source>
</evidence>
<dbReference type="GO" id="GO:0050897">
    <property type="term" value="F:cobalt ion binding"/>
    <property type="evidence" value="ECO:0007669"/>
    <property type="project" value="InterPro"/>
</dbReference>
<evidence type="ECO:0000256" key="4">
    <source>
        <dbReference type="ARBA" id="ARBA00014409"/>
    </source>
</evidence>
<dbReference type="AlphaFoldDB" id="A0AAU7URQ4"/>
<evidence type="ECO:0000259" key="17">
    <source>
        <dbReference type="Pfam" id="PF12637"/>
    </source>
</evidence>
<dbReference type="EMBL" id="CP132970">
    <property type="protein sequence ID" value="XBW02633.1"/>
    <property type="molecule type" value="Genomic_DNA"/>
</dbReference>
<dbReference type="InterPro" id="IPR013678">
    <property type="entry name" value="RNR_2_N"/>
</dbReference>
<dbReference type="InterPro" id="IPR013344">
    <property type="entry name" value="RNR_NrdJ/NrdZ"/>
</dbReference>
<feature type="domain" description="Ribonucleotide reductase class II vitamin B12-dependent N-terminal" evidence="16">
    <location>
        <begin position="48"/>
        <end position="133"/>
    </location>
</feature>